<dbReference type="InterPro" id="IPR035437">
    <property type="entry name" value="SNase_OB-fold_sf"/>
</dbReference>
<keyword evidence="1" id="KW-0812">Transmembrane</keyword>
<dbReference type="Gene3D" id="2.40.50.90">
    <property type="match status" value="1"/>
</dbReference>
<dbReference type="SUPFAM" id="SSF50199">
    <property type="entry name" value="Staphylococcal nuclease"/>
    <property type="match status" value="1"/>
</dbReference>
<dbReference type="AlphaFoldDB" id="A0A081BR67"/>
<accession>A0A081BR67</accession>
<name>A0A081BR67_9BACT</name>
<dbReference type="HOGENOM" id="CLU_1188055_0_0_0"/>
<evidence type="ECO:0008006" key="4">
    <source>
        <dbReference type="Google" id="ProtNLM"/>
    </source>
</evidence>
<protein>
    <recommendedName>
        <fullName evidence="4">TNase-like domain-containing protein</fullName>
    </recommendedName>
</protein>
<sequence length="233" mass="26157">MAKKPREHQRSSYQIKKAVVRCLQVANGETFTAVWSTRRFLQKYQQTVKARLLKVICPGGLNSAARLFNKSNQDVDLLQEIQKSEPGAAESTVFLRQIEGKDVLIEYAQQPNGDLIKDQMGYILVMAFTRNAFGGKKTNLGLELVRRGLASTYKAKGENDANYWSSPVYERQFDEAYKDALAHRRGPIHHNAPRAKTPQSVPRLAFATDTAVGFIFGVIVGFLLCAFLMNMGR</sequence>
<proteinExistence type="predicted"/>
<dbReference type="EMBL" id="DF820460">
    <property type="protein sequence ID" value="GAK53898.1"/>
    <property type="molecule type" value="Genomic_DNA"/>
</dbReference>
<keyword evidence="3" id="KW-1185">Reference proteome</keyword>
<evidence type="ECO:0000313" key="3">
    <source>
        <dbReference type="Proteomes" id="UP000030700"/>
    </source>
</evidence>
<reference evidence="2" key="1">
    <citation type="journal article" date="2015" name="PeerJ">
        <title>First genomic representation of candidate bacterial phylum KSB3 points to enhanced environmental sensing as a trigger of wastewater bulking.</title>
        <authorList>
            <person name="Sekiguchi Y."/>
            <person name="Ohashi A."/>
            <person name="Parks D.H."/>
            <person name="Yamauchi T."/>
            <person name="Tyson G.W."/>
            <person name="Hugenholtz P."/>
        </authorList>
    </citation>
    <scope>NUCLEOTIDE SEQUENCE [LARGE SCALE GENOMIC DNA]</scope>
</reference>
<feature type="transmembrane region" description="Helical" evidence="1">
    <location>
        <begin position="204"/>
        <end position="229"/>
    </location>
</feature>
<gene>
    <name evidence="2" type="ORF">U14_05173</name>
</gene>
<evidence type="ECO:0000256" key="1">
    <source>
        <dbReference type="SAM" id="Phobius"/>
    </source>
</evidence>
<keyword evidence="1" id="KW-0472">Membrane</keyword>
<evidence type="ECO:0000313" key="2">
    <source>
        <dbReference type="EMBL" id="GAK53898.1"/>
    </source>
</evidence>
<dbReference type="Proteomes" id="UP000030700">
    <property type="component" value="Unassembled WGS sequence"/>
</dbReference>
<organism evidence="2">
    <name type="scientific">Candidatus Moduliflexus flocculans</name>
    <dbReference type="NCBI Taxonomy" id="1499966"/>
    <lineage>
        <taxon>Bacteria</taxon>
        <taxon>Candidatus Moduliflexota</taxon>
        <taxon>Candidatus Moduliflexia</taxon>
        <taxon>Candidatus Moduliflexales</taxon>
        <taxon>Candidatus Moduliflexaceae</taxon>
    </lineage>
</organism>
<keyword evidence="1" id="KW-1133">Transmembrane helix</keyword>